<dbReference type="SUPFAM" id="SSF53098">
    <property type="entry name" value="Ribonuclease H-like"/>
    <property type="match status" value="1"/>
</dbReference>
<protein>
    <submittedName>
        <fullName evidence="2">IS4 family transposase</fullName>
    </submittedName>
</protein>
<accession>A0A7C9KFM2</accession>
<dbReference type="RefSeq" id="WP_152962654.1">
    <property type="nucleotide sequence ID" value="NZ_CAWOZU010000017.1"/>
</dbReference>
<evidence type="ECO:0000313" key="2">
    <source>
        <dbReference type="EMBL" id="MQL48244.1"/>
    </source>
</evidence>
<evidence type="ECO:0000313" key="3">
    <source>
        <dbReference type="Proteomes" id="UP000481739"/>
    </source>
</evidence>
<dbReference type="PANTHER" id="PTHR37319:SF1">
    <property type="entry name" value="TRANSPOSASE TN5 DIMERISATION DOMAIN-CONTAINING PROTEIN"/>
    <property type="match status" value="1"/>
</dbReference>
<dbReference type="Gene3D" id="1.10.246.40">
    <property type="entry name" value="Tn5 transposase, domain 1"/>
    <property type="match status" value="1"/>
</dbReference>
<dbReference type="Gene3D" id="1.10.740.10">
    <property type="entry name" value="Transferase Inhibitor Protein From Tn5, Chain"/>
    <property type="match status" value="1"/>
</dbReference>
<dbReference type="Pfam" id="PF14706">
    <property type="entry name" value="Tnp_DNA_bind"/>
    <property type="match status" value="1"/>
</dbReference>
<organism evidence="2 3">
    <name type="scientific">Photorhabdus khanii</name>
    <dbReference type="NCBI Taxonomy" id="1004150"/>
    <lineage>
        <taxon>Bacteria</taxon>
        <taxon>Pseudomonadati</taxon>
        <taxon>Pseudomonadota</taxon>
        <taxon>Gammaproteobacteria</taxon>
        <taxon>Enterobacterales</taxon>
        <taxon>Morganellaceae</taxon>
        <taxon>Photorhabdus</taxon>
    </lineage>
</organism>
<gene>
    <name evidence="2" type="ORF">GEA64_09830</name>
</gene>
<dbReference type="EMBL" id="WHZZ01000002">
    <property type="protein sequence ID" value="MQL48244.1"/>
    <property type="molecule type" value="Genomic_DNA"/>
</dbReference>
<evidence type="ECO:0000259" key="1">
    <source>
        <dbReference type="Pfam" id="PF14706"/>
    </source>
</evidence>
<dbReference type="InterPro" id="IPR038215">
    <property type="entry name" value="TN5-like_N_sf"/>
</dbReference>
<dbReference type="InterPro" id="IPR014737">
    <property type="entry name" value="Transposase_Tn5-like_C"/>
</dbReference>
<dbReference type="AlphaFoldDB" id="A0A7C9KFM2"/>
<sequence length="457" mass="52423">MIKSNVEWAKAQFGHAELGDPRRAARLVKMASELALHPGKSVVKSSLSPASMEGAYRFIRNDNIASKDIAEAGFTATANQIEQYPLLLALEDTTTLSYQHHSIRKELGHVNQGNRWRGLFAHSILLYAPDKNDLVGLIEQQRWTRDIKTRCIRRHGLKRPYEDKEGYKWERASRNMTSRLGEAMTNVISVCDREADIYDYLTYKVSNNQRFVVRSMMSRHFLEGANKLYQFVAELKSAGQRQIRVAQRGGRKAKVVTLDIKYAPVTLKTPSNKTGNAIPLYYVGCSEIGSEDKKLIWPILTSEPIHNEEDALTIMGYYEKRWLIEEYHKIWKSEGTDVEKLRVQSKNNLDRLATIYAFLAVRIFQLKFANEQLEEINCEKILSPKAWKLLWLKSVKTALPETPPTAKWAYEHLAKLGGWKNSKQNGRASVKTLWEGWLKLQAILEGYELAHSIQQDL</sequence>
<dbReference type="Proteomes" id="UP000481739">
    <property type="component" value="Unassembled WGS sequence"/>
</dbReference>
<dbReference type="InterPro" id="IPR054836">
    <property type="entry name" value="Tn5_transposase"/>
</dbReference>
<reference evidence="2 3" key="1">
    <citation type="journal article" date="2019" name="Nature">
        <title>A new antibiotic selectively kills Gram-negative pathogens.</title>
        <authorList>
            <person name="Imai Y."/>
            <person name="Meyer K.J."/>
            <person name="Iinishi A."/>
            <person name="Favre-Godal Q."/>
            <person name="Green R."/>
            <person name="Manuse S."/>
            <person name="Caboni M."/>
            <person name="Mori M."/>
            <person name="Niles S."/>
            <person name="Ghiglieri M."/>
            <person name="Honrao C."/>
            <person name="Ma X."/>
            <person name="Guo J.J."/>
            <person name="Makriyannis A."/>
            <person name="Linares-Otoya L."/>
            <person name="Boehringer N."/>
            <person name="Wuisan Z.G."/>
            <person name="Kaur H."/>
            <person name="Wu R."/>
            <person name="Mateus A."/>
            <person name="Typas A."/>
            <person name="Savitski M.M."/>
            <person name="Espinoza J.L."/>
            <person name="O'Rourke A."/>
            <person name="Nelson K.E."/>
            <person name="Hiller S."/>
            <person name="Noinaj N."/>
            <person name="Schaeberle T.F."/>
            <person name="D'Onofrio A."/>
            <person name="Lewis K."/>
        </authorList>
    </citation>
    <scope>NUCLEOTIDE SEQUENCE [LARGE SCALE GENOMIC DNA]</scope>
    <source>
        <strain evidence="2 3">HGB 1456</strain>
    </source>
</reference>
<proteinExistence type="predicted"/>
<feature type="domain" description="Transposase Tn5-like N-terminal" evidence="1">
    <location>
        <begin position="7"/>
        <end position="64"/>
    </location>
</feature>
<dbReference type="InterPro" id="IPR014735">
    <property type="entry name" value="Transposase_Tn5-like_N"/>
</dbReference>
<dbReference type="NCBIfam" id="NF033590">
    <property type="entry name" value="transpos_IS4_3"/>
    <property type="match status" value="1"/>
</dbReference>
<dbReference type="PANTHER" id="PTHR37319">
    <property type="entry name" value="TRANSPOSASE"/>
    <property type="match status" value="1"/>
</dbReference>
<dbReference type="Gene3D" id="3.90.350.10">
    <property type="entry name" value="Transposase Inhibitor Protein From Tn5, Chain A, domain 1"/>
    <property type="match status" value="1"/>
</dbReference>
<dbReference type="InterPro" id="IPR012337">
    <property type="entry name" value="RNaseH-like_sf"/>
</dbReference>
<name>A0A7C9KFM2_9GAMM</name>
<comment type="caution">
    <text evidence="2">The sequence shown here is derived from an EMBL/GenBank/DDBJ whole genome shotgun (WGS) entry which is preliminary data.</text>
</comment>
<dbReference type="InterPro" id="IPR047768">
    <property type="entry name" value="Tn5p-like"/>
</dbReference>